<comment type="subcellular location">
    <subcellularLocation>
        <location evidence="1">Cytoplasm</location>
    </subcellularLocation>
</comment>
<dbReference type="EMBL" id="JAOPHQ010003035">
    <property type="protein sequence ID" value="KAK0144730.1"/>
    <property type="molecule type" value="Genomic_DNA"/>
</dbReference>
<protein>
    <submittedName>
        <fullName evidence="5">Uncharacterized protein</fullName>
    </submittedName>
</protein>
<dbReference type="PANTHER" id="PTHR33662:SF3">
    <property type="entry name" value="FIBROUS SHEATH CABYR-BINDING PROTEIN-LIKE-RELATED"/>
    <property type="match status" value="1"/>
</dbReference>
<proteinExistence type="inferred from homology"/>
<sequence length="156" mass="16869">MVDKSVSMEKRVGGEEEEEAEQELSTAPAAAGDDKEGEEEEEEEAEQELSTAPAAAGDDKEGEEEEEEEEEVPSLDRVEDGDEDLYRGVEDVDSSPASLEGTLVKAEGSCSLAPAVDLLSYSQREWRGNTTKSALIRKVSALHVSLHARDTDVELA</sequence>
<evidence type="ECO:0000256" key="3">
    <source>
        <dbReference type="ARBA" id="ARBA00022490"/>
    </source>
</evidence>
<feature type="compositionally biased region" description="Acidic residues" evidence="4">
    <location>
        <begin position="35"/>
        <end position="47"/>
    </location>
</feature>
<dbReference type="GO" id="GO:0004843">
    <property type="term" value="F:cysteine-type deubiquitinase activity"/>
    <property type="evidence" value="ECO:0007669"/>
    <property type="project" value="TreeGrafter"/>
</dbReference>
<feature type="compositionally biased region" description="Basic and acidic residues" evidence="4">
    <location>
        <begin position="1"/>
        <end position="14"/>
    </location>
</feature>
<dbReference type="Proteomes" id="UP001174136">
    <property type="component" value="Unassembled WGS sequence"/>
</dbReference>
<dbReference type="InterPro" id="IPR023235">
    <property type="entry name" value="FAM105"/>
</dbReference>
<reference evidence="5" key="1">
    <citation type="journal article" date="2023" name="Front. Mar. Sci.">
        <title>A new Merluccius polli reference genome to investigate the effects of global change in West African waters.</title>
        <authorList>
            <person name="Mateo J.L."/>
            <person name="Blanco-Fernandez C."/>
            <person name="Garcia-Vazquez E."/>
            <person name="Machado-Schiaffino G."/>
        </authorList>
    </citation>
    <scope>NUCLEOTIDE SEQUENCE</scope>
    <source>
        <strain evidence="5">C29</strain>
        <tissue evidence="5">Fin</tissue>
    </source>
</reference>
<accession>A0AA47MR87</accession>
<name>A0AA47MR87_MERPO</name>
<comment type="similarity">
    <text evidence="2">Belongs to the peptidase C65 family. Otulin subfamily.</text>
</comment>
<evidence type="ECO:0000256" key="1">
    <source>
        <dbReference type="ARBA" id="ARBA00004496"/>
    </source>
</evidence>
<feature type="compositionally biased region" description="Acidic residues" evidence="4">
    <location>
        <begin position="60"/>
        <end position="73"/>
    </location>
</feature>
<dbReference type="PANTHER" id="PTHR33662">
    <property type="entry name" value="OTU DEUBIQUITINASE WITH LINEAR LINKAGE-SPECIFICITY A-RELATED"/>
    <property type="match status" value="1"/>
</dbReference>
<comment type="caution">
    <text evidence="5">The sequence shown here is derived from an EMBL/GenBank/DDBJ whole genome shotgun (WGS) entry which is preliminary data.</text>
</comment>
<dbReference type="GO" id="GO:0005737">
    <property type="term" value="C:cytoplasm"/>
    <property type="evidence" value="ECO:0007669"/>
    <property type="project" value="UniProtKB-SubCell"/>
</dbReference>
<evidence type="ECO:0000313" key="6">
    <source>
        <dbReference type="Proteomes" id="UP001174136"/>
    </source>
</evidence>
<dbReference type="GO" id="GO:1990108">
    <property type="term" value="P:protein linear deubiquitination"/>
    <property type="evidence" value="ECO:0007669"/>
    <property type="project" value="TreeGrafter"/>
</dbReference>
<feature type="region of interest" description="Disordered" evidence="4">
    <location>
        <begin position="1"/>
        <end position="97"/>
    </location>
</feature>
<gene>
    <name evidence="5" type="ORF">N1851_016814</name>
</gene>
<dbReference type="AlphaFoldDB" id="A0AA47MR87"/>
<keyword evidence="3" id="KW-0963">Cytoplasm</keyword>
<evidence type="ECO:0000313" key="5">
    <source>
        <dbReference type="EMBL" id="KAK0144730.1"/>
    </source>
</evidence>
<feature type="compositionally biased region" description="Basic and acidic residues" evidence="4">
    <location>
        <begin position="74"/>
        <end position="90"/>
    </location>
</feature>
<organism evidence="5 6">
    <name type="scientific">Merluccius polli</name>
    <name type="common">Benguela hake</name>
    <name type="synonym">Merluccius cadenati</name>
    <dbReference type="NCBI Taxonomy" id="89951"/>
    <lineage>
        <taxon>Eukaryota</taxon>
        <taxon>Metazoa</taxon>
        <taxon>Chordata</taxon>
        <taxon>Craniata</taxon>
        <taxon>Vertebrata</taxon>
        <taxon>Euteleostomi</taxon>
        <taxon>Actinopterygii</taxon>
        <taxon>Neopterygii</taxon>
        <taxon>Teleostei</taxon>
        <taxon>Neoteleostei</taxon>
        <taxon>Acanthomorphata</taxon>
        <taxon>Zeiogadaria</taxon>
        <taxon>Gadariae</taxon>
        <taxon>Gadiformes</taxon>
        <taxon>Gadoidei</taxon>
        <taxon>Merlucciidae</taxon>
        <taxon>Merluccius</taxon>
    </lineage>
</organism>
<dbReference type="Pfam" id="PF16218">
    <property type="entry name" value="Peptidase_C101"/>
    <property type="match status" value="1"/>
</dbReference>
<keyword evidence="6" id="KW-1185">Reference proteome</keyword>
<evidence type="ECO:0000256" key="4">
    <source>
        <dbReference type="SAM" id="MobiDB-lite"/>
    </source>
</evidence>
<evidence type="ECO:0000256" key="2">
    <source>
        <dbReference type="ARBA" id="ARBA00010267"/>
    </source>
</evidence>